<proteinExistence type="predicted"/>
<dbReference type="InterPro" id="IPR050111">
    <property type="entry name" value="C-type_lectin/snaclec_domain"/>
</dbReference>
<dbReference type="Proteomes" id="UP000011014">
    <property type="component" value="Unassembled WGS sequence"/>
</dbReference>
<sequence>MELKISDSTDPETGKPMYTVAWSENLADGLITIVMTGKADNGTYTIYVENDHDSPVSVHINVVSYAREPDREPVTLTPTLIQKKIAPSNTDIVVIYAAFAQGEFPILFADLWAEVTFPLERNGTIMDTETVILTDDGKHDDVIANDGIYTGIFTNIFETGRYSIKVRANGDNGKAVVSKGHMLGIGELDDAEYEVVENAVHKEVWQTTQRRKRRNVRTTRDRREKEDEEYEYDYEEVEEEKSNEDTTVAPIITLQTLPVSNQDKREYYKQLEVEKLARTTRTSAQDTERVTNMDTIIIDTDDSDLCDENFKHFDGFCYKMVLDKKLNHPEAEAACQAVGAKLIDVRSLYVAEYFLKRLRNVIKDFWADAVNDEFVKYLPRLVDNSLRIQEIQALMNKAEKRMAIERRIRKEDEKNPLARMGSIRQFRQPIFERDMKWIYNNVTSNAQPPAAFIKDFILQKYEKSIDYATLSQIEEATASWKLNLPKKLDHFLSETLDFETFEAQSRFSRAKRDLITVSSPCRYKDDFNRYRKNRKFAICNSERDVICQKITLRNVRKREISSCEATWSDFASNFASSEICYHQASKKHNFAEAEKYCKELGGSLLRINCENKEVFEIKEENLDSFWISNMDTSSLNELKCSQTIEKEEEESENNEILYLPIRIDQKWPIRNIGQIHPFFNQSEFKEVDDEIYDDDDDNDALDASDSNFLSDYTDPQLGDVYYCMWFENGAVNEVYREGPCLNLKKSYICQKPKNDLLAPGPITDIDVQHFVGSYKDPLGSFHIEFTATGNDQSIGQADRYEVRMVATEKGKEALREDFDKGYHLQDSDFSNEIDSRPDRPKRSGYLERQTIRFEDIASCPRNQLMDLMVLVDTTTVMKLLY</sequence>
<dbReference type="InterPro" id="IPR016186">
    <property type="entry name" value="C-type_lectin-like/link_sf"/>
</dbReference>
<feature type="compositionally biased region" description="Acidic residues" evidence="2">
    <location>
        <begin position="226"/>
        <end position="242"/>
    </location>
</feature>
<dbReference type="InterPro" id="IPR016187">
    <property type="entry name" value="CTDL_fold"/>
</dbReference>
<dbReference type="EMBL" id="FN654552">
    <property type="protein sequence ID" value="CBY34852.1"/>
    <property type="molecule type" value="Genomic_DNA"/>
</dbReference>
<keyword evidence="1" id="KW-0175">Coiled coil</keyword>
<evidence type="ECO:0008006" key="4">
    <source>
        <dbReference type="Google" id="ProtNLM"/>
    </source>
</evidence>
<dbReference type="SUPFAM" id="SSF56436">
    <property type="entry name" value="C-type lectin-like"/>
    <property type="match status" value="2"/>
</dbReference>
<evidence type="ECO:0000256" key="2">
    <source>
        <dbReference type="SAM" id="MobiDB-lite"/>
    </source>
</evidence>
<protein>
    <recommendedName>
        <fullName evidence="4">C-type lectin domain-containing protein</fullName>
    </recommendedName>
</protein>
<dbReference type="Gene3D" id="3.10.100.10">
    <property type="entry name" value="Mannose-Binding Protein A, subunit A"/>
    <property type="match status" value="2"/>
</dbReference>
<dbReference type="PANTHER" id="PTHR22803">
    <property type="entry name" value="MANNOSE, PHOSPHOLIPASE, LECTIN RECEPTOR RELATED"/>
    <property type="match status" value="1"/>
</dbReference>
<organism evidence="3">
    <name type="scientific">Oikopleura dioica</name>
    <name type="common">Tunicate</name>
    <dbReference type="NCBI Taxonomy" id="34765"/>
    <lineage>
        <taxon>Eukaryota</taxon>
        <taxon>Metazoa</taxon>
        <taxon>Chordata</taxon>
        <taxon>Tunicata</taxon>
        <taxon>Appendicularia</taxon>
        <taxon>Copelata</taxon>
        <taxon>Oikopleuridae</taxon>
        <taxon>Oikopleura</taxon>
    </lineage>
</organism>
<gene>
    <name evidence="3" type="ORF">GSOID_T00024889001</name>
</gene>
<feature type="region of interest" description="Disordered" evidence="2">
    <location>
        <begin position="210"/>
        <end position="244"/>
    </location>
</feature>
<reference evidence="3" key="1">
    <citation type="journal article" date="2010" name="Science">
        <title>Plasticity of animal genome architecture unmasked by rapid evolution of a pelagic tunicate.</title>
        <authorList>
            <person name="Denoeud F."/>
            <person name="Henriet S."/>
            <person name="Mungpakdee S."/>
            <person name="Aury J.M."/>
            <person name="Da Silva C."/>
            <person name="Brinkmann H."/>
            <person name="Mikhaleva J."/>
            <person name="Olsen L.C."/>
            <person name="Jubin C."/>
            <person name="Canestro C."/>
            <person name="Bouquet J.M."/>
            <person name="Danks G."/>
            <person name="Poulain J."/>
            <person name="Campsteijn C."/>
            <person name="Adamski M."/>
            <person name="Cross I."/>
            <person name="Yadetie F."/>
            <person name="Muffato M."/>
            <person name="Louis A."/>
            <person name="Butcher S."/>
            <person name="Tsagkogeorga G."/>
            <person name="Konrad A."/>
            <person name="Singh S."/>
            <person name="Jensen M.F."/>
            <person name="Cong E.H."/>
            <person name="Eikeseth-Otteraa H."/>
            <person name="Noel B."/>
            <person name="Anthouard V."/>
            <person name="Porcel B.M."/>
            <person name="Kachouri-Lafond R."/>
            <person name="Nishino A."/>
            <person name="Ugolini M."/>
            <person name="Chourrout P."/>
            <person name="Nishida H."/>
            <person name="Aasland R."/>
            <person name="Huzurbazar S."/>
            <person name="Westhof E."/>
            <person name="Delsuc F."/>
            <person name="Lehrach H."/>
            <person name="Reinhardt R."/>
            <person name="Weissenbach J."/>
            <person name="Roy S.W."/>
            <person name="Artiguenave F."/>
            <person name="Postlethwait J.H."/>
            <person name="Manak J.R."/>
            <person name="Thompson E.M."/>
            <person name="Jaillon O."/>
            <person name="Du Pasquier L."/>
            <person name="Boudinot P."/>
            <person name="Liberles D.A."/>
            <person name="Volff J.N."/>
            <person name="Philippe H."/>
            <person name="Lenhard B."/>
            <person name="Roest Crollius H."/>
            <person name="Wincker P."/>
            <person name="Chourrout D."/>
        </authorList>
    </citation>
    <scope>NUCLEOTIDE SEQUENCE [LARGE SCALE GENOMIC DNA]</scope>
</reference>
<dbReference type="AlphaFoldDB" id="E4YH78"/>
<evidence type="ECO:0000256" key="1">
    <source>
        <dbReference type="SAM" id="Coils"/>
    </source>
</evidence>
<feature type="coiled-coil region" evidence="1">
    <location>
        <begin position="388"/>
        <end position="415"/>
    </location>
</feature>
<dbReference type="CDD" id="cd00037">
    <property type="entry name" value="CLECT"/>
    <property type="match status" value="2"/>
</dbReference>
<dbReference type="NCBIfam" id="NF041940">
    <property type="entry name" value="choice_anch_X"/>
    <property type="match status" value="1"/>
</dbReference>
<evidence type="ECO:0000313" key="3">
    <source>
        <dbReference type="EMBL" id="CBY34852.1"/>
    </source>
</evidence>
<name>E4YH78_OIKDI</name>
<accession>E4YH78</accession>